<dbReference type="OrthoDB" id="1689703at2"/>
<sequence length="255" mass="28747">MTNQEILKIAMEQTAIDSNCKVEDLTSKQNVVVISKPNQNARRYLSLPFFCDLVSYGSNIVASVDERIADFILEYINHGTIEHCFETPNLYLLTKEFEKYGKIPCFMAEYFLPDVDILAALPCTYPVKLLNPDDFSQLYLSQWSNALCEKRKQLDMLVAAAYDNDKIIGMAGCSADCDSMWQIGIDVLPEYRKNGVAAALTSHLAVEILKRGKVPFYCCAWSNIGSARNALKSGFRPAWVHLTSIDTEKALEMMR</sequence>
<evidence type="ECO:0000259" key="1">
    <source>
        <dbReference type="PROSITE" id="PS51186"/>
    </source>
</evidence>
<gene>
    <name evidence="2" type="ORF">EDC14_10612</name>
</gene>
<dbReference type="RefSeq" id="WP_132017959.1">
    <property type="nucleotide sequence ID" value="NZ_SLUN01000061.1"/>
</dbReference>
<proteinExistence type="predicted"/>
<keyword evidence="2" id="KW-0808">Transferase</keyword>
<keyword evidence="3" id="KW-1185">Reference proteome</keyword>
<name>A0A4R1QLY5_HYDET</name>
<dbReference type="EMBL" id="SLUN01000061">
    <property type="protein sequence ID" value="TCL54656.1"/>
    <property type="molecule type" value="Genomic_DNA"/>
</dbReference>
<dbReference type="CDD" id="cd04301">
    <property type="entry name" value="NAT_SF"/>
    <property type="match status" value="1"/>
</dbReference>
<comment type="caution">
    <text evidence="2">The sequence shown here is derived from an EMBL/GenBank/DDBJ whole genome shotgun (WGS) entry which is preliminary data.</text>
</comment>
<dbReference type="Proteomes" id="UP000295008">
    <property type="component" value="Unassembled WGS sequence"/>
</dbReference>
<dbReference type="GO" id="GO:0016747">
    <property type="term" value="F:acyltransferase activity, transferring groups other than amino-acyl groups"/>
    <property type="evidence" value="ECO:0007669"/>
    <property type="project" value="InterPro"/>
</dbReference>
<protein>
    <submittedName>
        <fullName evidence="2">GNAT acetyltransferase-like protein</fullName>
    </submittedName>
</protein>
<feature type="domain" description="N-acetyltransferase" evidence="1">
    <location>
        <begin position="115"/>
        <end position="255"/>
    </location>
</feature>
<reference evidence="2 3" key="1">
    <citation type="submission" date="2019-03" db="EMBL/GenBank/DDBJ databases">
        <title>Genomic Encyclopedia of Type Strains, Phase IV (KMG-IV): sequencing the most valuable type-strain genomes for metagenomic binning, comparative biology and taxonomic classification.</title>
        <authorList>
            <person name="Goeker M."/>
        </authorList>
    </citation>
    <scope>NUCLEOTIDE SEQUENCE [LARGE SCALE GENOMIC DNA]</scope>
    <source>
        <strain evidence="2 3">LX-B</strain>
    </source>
</reference>
<dbReference type="InterPro" id="IPR000182">
    <property type="entry name" value="GNAT_dom"/>
</dbReference>
<evidence type="ECO:0000313" key="2">
    <source>
        <dbReference type="EMBL" id="TCL54656.1"/>
    </source>
</evidence>
<dbReference type="Gene3D" id="3.40.630.30">
    <property type="match status" value="1"/>
</dbReference>
<accession>A0A4R1QLY5</accession>
<dbReference type="InterPro" id="IPR016181">
    <property type="entry name" value="Acyl_CoA_acyltransferase"/>
</dbReference>
<evidence type="ECO:0000313" key="3">
    <source>
        <dbReference type="Proteomes" id="UP000295008"/>
    </source>
</evidence>
<organism evidence="2 3">
    <name type="scientific">Hydrogenispora ethanolica</name>
    <dbReference type="NCBI Taxonomy" id="1082276"/>
    <lineage>
        <taxon>Bacteria</taxon>
        <taxon>Bacillati</taxon>
        <taxon>Bacillota</taxon>
        <taxon>Hydrogenispora</taxon>
    </lineage>
</organism>
<dbReference type="SUPFAM" id="SSF55729">
    <property type="entry name" value="Acyl-CoA N-acyltransferases (Nat)"/>
    <property type="match status" value="1"/>
</dbReference>
<dbReference type="Pfam" id="PF12746">
    <property type="entry name" value="GNAT_acetyltran"/>
    <property type="match status" value="1"/>
</dbReference>
<dbReference type="PROSITE" id="PS51186">
    <property type="entry name" value="GNAT"/>
    <property type="match status" value="1"/>
</dbReference>
<dbReference type="InterPro" id="IPR027365">
    <property type="entry name" value="GNAT_acetyltra_YdfB-like"/>
</dbReference>
<dbReference type="AlphaFoldDB" id="A0A4R1QLY5"/>